<proteinExistence type="predicted"/>
<organism evidence="1 2">
    <name type="scientific">Streblomastix strix</name>
    <dbReference type="NCBI Taxonomy" id="222440"/>
    <lineage>
        <taxon>Eukaryota</taxon>
        <taxon>Metamonada</taxon>
        <taxon>Preaxostyla</taxon>
        <taxon>Oxymonadida</taxon>
        <taxon>Streblomastigidae</taxon>
        <taxon>Streblomastix</taxon>
    </lineage>
</organism>
<evidence type="ECO:0000313" key="1">
    <source>
        <dbReference type="EMBL" id="KAA6392768.1"/>
    </source>
</evidence>
<dbReference type="Proteomes" id="UP000324800">
    <property type="component" value="Unassembled WGS sequence"/>
</dbReference>
<name>A0A5J4WCS8_9EUKA</name>
<comment type="caution">
    <text evidence="1">The sequence shown here is derived from an EMBL/GenBank/DDBJ whole genome shotgun (WGS) entry which is preliminary data.</text>
</comment>
<reference evidence="1 2" key="1">
    <citation type="submission" date="2019-03" db="EMBL/GenBank/DDBJ databases">
        <title>Single cell metagenomics reveals metabolic interactions within the superorganism composed of flagellate Streblomastix strix and complex community of Bacteroidetes bacteria on its surface.</title>
        <authorList>
            <person name="Treitli S.C."/>
            <person name="Kolisko M."/>
            <person name="Husnik F."/>
            <person name="Keeling P."/>
            <person name="Hampl V."/>
        </authorList>
    </citation>
    <scope>NUCLEOTIDE SEQUENCE [LARGE SCALE GENOMIC DNA]</scope>
    <source>
        <strain evidence="1">ST1C</strain>
    </source>
</reference>
<protein>
    <submittedName>
        <fullName evidence="1">Uncharacterized protein</fullName>
    </submittedName>
</protein>
<evidence type="ECO:0000313" key="2">
    <source>
        <dbReference type="Proteomes" id="UP000324800"/>
    </source>
</evidence>
<gene>
    <name evidence="1" type="ORF">EZS28_011707</name>
</gene>
<dbReference type="AlphaFoldDB" id="A0A5J4WCS8"/>
<dbReference type="EMBL" id="SNRW01002437">
    <property type="protein sequence ID" value="KAA6392768.1"/>
    <property type="molecule type" value="Genomic_DNA"/>
</dbReference>
<accession>A0A5J4WCS8</accession>
<sequence>MYENIPILMKEKQLKFAIVSINPNSVTKTENKVTNPSQGIKTFYVEPTDPTNPNGQITRYDIFVDKSSNSYNSIGIAEPTPMVPDSQWANATPYYNSLFMFYFDGHVHHKGDTSIQYTNSPFGDKIRLAIEIDTTQKQNSAYFFIQDVEQPIFVTGFPDNVRLFLTFNNQNDGYTVLSVGRIQKLSIKHSFNKIPIRW</sequence>